<protein>
    <recommendedName>
        <fullName evidence="3">DUF1415 domain-containing protein</fullName>
    </recommendedName>
</protein>
<organism evidence="1 2">
    <name type="scientific">Legionella worsleiensis</name>
    <dbReference type="NCBI Taxonomy" id="45076"/>
    <lineage>
        <taxon>Bacteria</taxon>
        <taxon>Pseudomonadati</taxon>
        <taxon>Pseudomonadota</taxon>
        <taxon>Gammaproteobacteria</taxon>
        <taxon>Legionellales</taxon>
        <taxon>Legionellaceae</taxon>
        <taxon>Legionella</taxon>
    </lineage>
</organism>
<evidence type="ECO:0008006" key="3">
    <source>
        <dbReference type="Google" id="ProtNLM"/>
    </source>
</evidence>
<dbReference type="Pfam" id="PF07209">
    <property type="entry name" value="DUF1415"/>
    <property type="match status" value="1"/>
</dbReference>
<evidence type="ECO:0000313" key="1">
    <source>
        <dbReference type="EMBL" id="KTD81962.1"/>
    </source>
</evidence>
<dbReference type="OrthoDB" id="277390at2"/>
<dbReference type="PATRIC" id="fig|45076.6.peg.291"/>
<dbReference type="Proteomes" id="UP000054662">
    <property type="component" value="Unassembled WGS sequence"/>
</dbReference>
<keyword evidence="2" id="KW-1185">Reference proteome</keyword>
<name>A0A0W1AKS7_9GAMM</name>
<reference evidence="1 2" key="1">
    <citation type="submission" date="2015-11" db="EMBL/GenBank/DDBJ databases">
        <title>Genomic analysis of 38 Legionella species identifies large and diverse effector repertoires.</title>
        <authorList>
            <person name="Burstein D."/>
            <person name="Amaro F."/>
            <person name="Zusman T."/>
            <person name="Lifshitz Z."/>
            <person name="Cohen O."/>
            <person name="Gilbert J.A."/>
            <person name="Pupko T."/>
            <person name="Shuman H.A."/>
            <person name="Segal G."/>
        </authorList>
    </citation>
    <scope>NUCLEOTIDE SEQUENCE [LARGE SCALE GENOMIC DNA]</scope>
    <source>
        <strain evidence="1 2">ATCC 49508</strain>
    </source>
</reference>
<comment type="caution">
    <text evidence="1">The sequence shown here is derived from an EMBL/GenBank/DDBJ whole genome shotgun (WGS) entry which is preliminary data.</text>
</comment>
<dbReference type="STRING" id="45076.Lwor_0265"/>
<dbReference type="InterPro" id="IPR009858">
    <property type="entry name" value="DUF1415"/>
</dbReference>
<dbReference type="EMBL" id="LNZC01000002">
    <property type="protein sequence ID" value="KTD81962.1"/>
    <property type="molecule type" value="Genomic_DNA"/>
</dbReference>
<accession>A0A0W1AKS7</accession>
<dbReference type="RefSeq" id="WP_058492045.1">
    <property type="nucleotide sequence ID" value="NZ_CBCRUR010000002.1"/>
</dbReference>
<dbReference type="AlphaFoldDB" id="A0A0W1AKS7"/>
<gene>
    <name evidence="1" type="ORF">Lwor_0265</name>
</gene>
<sequence>MPNNDQLITEQTLNWVRHFIIEHNICPFAKRSVNKKGLRIAISKTSKKAQALEDLMTEIRLLDENPDIETTLLVYSDSFKNFFDYLDLVDLAEQLIVLQNYEGIYQIASFHPDYFFADTDPEDVSNYTNRSPYPMIHLLREDLLEKAISAYGDTSLIPEQNIVKMHQLGLEHLKKTD</sequence>
<evidence type="ECO:0000313" key="2">
    <source>
        <dbReference type="Proteomes" id="UP000054662"/>
    </source>
</evidence>
<proteinExistence type="predicted"/>